<evidence type="ECO:0000259" key="16">
    <source>
        <dbReference type="PROSITE" id="PS51384"/>
    </source>
</evidence>
<dbReference type="InterPro" id="IPR052353">
    <property type="entry name" value="Benzoxazolinone_Detox_Enz"/>
</dbReference>
<dbReference type="InterPro" id="IPR001709">
    <property type="entry name" value="Flavoprot_Pyr_Nucl_cyt_Rdtase"/>
</dbReference>
<comment type="catalytic activity">
    <reaction evidence="14">
        <text>2 nitric oxide + NADPH + 2 O2 = 2 nitrate + NADP(+) + H(+)</text>
        <dbReference type="Rhea" id="RHEA:19465"/>
        <dbReference type="ChEBI" id="CHEBI:15378"/>
        <dbReference type="ChEBI" id="CHEBI:15379"/>
        <dbReference type="ChEBI" id="CHEBI:16480"/>
        <dbReference type="ChEBI" id="CHEBI:17632"/>
        <dbReference type="ChEBI" id="CHEBI:57783"/>
        <dbReference type="ChEBI" id="CHEBI:58349"/>
        <dbReference type="EC" id="1.14.12.17"/>
    </reaction>
</comment>
<dbReference type="CDD" id="cd06184">
    <property type="entry name" value="flavohem_like_fad_nad_binding"/>
    <property type="match status" value="1"/>
</dbReference>
<dbReference type="PANTHER" id="PTHR30212">
    <property type="entry name" value="PROTEIN YIIM"/>
    <property type="match status" value="1"/>
</dbReference>
<dbReference type="EMBL" id="FZQB01000006">
    <property type="protein sequence ID" value="SNT73914.1"/>
    <property type="molecule type" value="Genomic_DNA"/>
</dbReference>
<comment type="similarity">
    <text evidence="3">In the C-terminal section; belongs to the flavoprotein pyridine nucleotide cytochrome reductase family.</text>
</comment>
<protein>
    <recommendedName>
        <fullName evidence="4">nitric oxide dioxygenase</fullName>
        <ecNumber evidence="4">1.14.12.17</ecNumber>
    </recommendedName>
</protein>
<dbReference type="RefSeq" id="WP_089344282.1">
    <property type="nucleotide sequence ID" value="NZ_CP067130.1"/>
</dbReference>
<dbReference type="InterPro" id="IPR001041">
    <property type="entry name" value="2Fe-2S_ferredoxin-type"/>
</dbReference>
<dbReference type="Gene3D" id="2.40.30.10">
    <property type="entry name" value="Translation factors"/>
    <property type="match status" value="1"/>
</dbReference>
<evidence type="ECO:0000313" key="17">
    <source>
        <dbReference type="EMBL" id="SNT73914.1"/>
    </source>
</evidence>
<evidence type="ECO:0000256" key="3">
    <source>
        <dbReference type="ARBA" id="ARBA00006401"/>
    </source>
</evidence>
<keyword evidence="7" id="KW-0479">Metal-binding</keyword>
<evidence type="ECO:0000256" key="14">
    <source>
        <dbReference type="ARBA" id="ARBA00049433"/>
    </source>
</evidence>
<keyword evidence="12" id="KW-0520">NAD</keyword>
<dbReference type="GO" id="GO:0051536">
    <property type="term" value="F:iron-sulfur cluster binding"/>
    <property type="evidence" value="ECO:0007669"/>
    <property type="project" value="InterPro"/>
</dbReference>
<comment type="cofactor">
    <cofactor evidence="1">
        <name>heme b</name>
        <dbReference type="ChEBI" id="CHEBI:60344"/>
    </cofactor>
</comment>
<dbReference type="PRINTS" id="PR00371">
    <property type="entry name" value="FPNCR"/>
</dbReference>
<evidence type="ECO:0000256" key="1">
    <source>
        <dbReference type="ARBA" id="ARBA00001970"/>
    </source>
</evidence>
<dbReference type="Gene3D" id="3.40.50.80">
    <property type="entry name" value="Nucleotide-binding domain of ferredoxin-NADP reductase (FNR) module"/>
    <property type="match status" value="1"/>
</dbReference>
<dbReference type="GO" id="GO:0008941">
    <property type="term" value="F:nitric oxide dioxygenase NAD(P)H activity"/>
    <property type="evidence" value="ECO:0007669"/>
    <property type="project" value="UniProtKB-EC"/>
</dbReference>
<dbReference type="Pfam" id="PF00111">
    <property type="entry name" value="Fer2"/>
    <property type="match status" value="1"/>
</dbReference>
<keyword evidence="6" id="KW-0285">Flavoprotein</keyword>
<comment type="catalytic activity">
    <reaction evidence="13">
        <text>2 nitric oxide + NADH + 2 O2 = 2 nitrate + NAD(+) + H(+)</text>
        <dbReference type="Rhea" id="RHEA:19469"/>
        <dbReference type="ChEBI" id="CHEBI:15378"/>
        <dbReference type="ChEBI" id="CHEBI:15379"/>
        <dbReference type="ChEBI" id="CHEBI:16480"/>
        <dbReference type="ChEBI" id="CHEBI:17632"/>
        <dbReference type="ChEBI" id="CHEBI:57540"/>
        <dbReference type="ChEBI" id="CHEBI:57945"/>
        <dbReference type="EC" id="1.14.12.17"/>
    </reaction>
</comment>
<keyword evidence="11" id="KW-0408">Iron</keyword>
<dbReference type="EC" id="1.14.12.17" evidence="4"/>
<dbReference type="PROSITE" id="PS51085">
    <property type="entry name" value="2FE2S_FER_2"/>
    <property type="match status" value="1"/>
</dbReference>
<dbReference type="InterPro" id="IPR001433">
    <property type="entry name" value="OxRdtase_FAD/NAD-bd"/>
</dbReference>
<evidence type="ECO:0000313" key="18">
    <source>
        <dbReference type="Proteomes" id="UP000198307"/>
    </source>
</evidence>
<evidence type="ECO:0000256" key="9">
    <source>
        <dbReference type="ARBA" id="ARBA00022857"/>
    </source>
</evidence>
<dbReference type="CDD" id="cd00207">
    <property type="entry name" value="fer2"/>
    <property type="match status" value="1"/>
</dbReference>
<evidence type="ECO:0000256" key="10">
    <source>
        <dbReference type="ARBA" id="ARBA00023002"/>
    </source>
</evidence>
<evidence type="ECO:0000256" key="11">
    <source>
        <dbReference type="ARBA" id="ARBA00023004"/>
    </source>
</evidence>
<feature type="domain" description="2Fe-2S ferredoxin-type" evidence="15">
    <location>
        <begin position="301"/>
        <end position="383"/>
    </location>
</feature>
<sequence>MAQGFREFRVAEKVTESEIITSFCLEPTDDAPLWPVKPGQYVTLQVPGRDGPVLKTYSVSSDPSETRHYRITVKREAGVNGAPDGVGSCWLHDQVNKGDTIQLAAPRGSFVLDENSTRPVLLLSGGVGLTPMVSMLHRLRETDREVHFLHACENGNVHALRDEVMACANARITPLFVYHNPSEADRKKGSFDAEGVIDREFLRKHLPIGDYEAYICGPTPFMVAMYQLLQELGVPKARISYEFFGKSASLETLAAQPVTSRAASRAAPTIQALTFLTNPDAWASADEPSEPPAAVAATAAGEVTFRRSNVTAAWDDSAESLLELAENAGLEPEFVCRAGICNSCKCGLISGEVEYFEDPLMEPEAGQVLICCSRPKGPVVLDL</sequence>
<reference evidence="17 18" key="1">
    <citation type="submission" date="2017-07" db="EMBL/GenBank/DDBJ databases">
        <authorList>
            <person name="Sun Z.S."/>
            <person name="Albrecht U."/>
            <person name="Echele G."/>
            <person name="Lee C.C."/>
        </authorList>
    </citation>
    <scope>NUCLEOTIDE SEQUENCE [LARGE SCALE GENOMIC DNA]</scope>
    <source>
        <strain evidence="17 18">DSM 14827</strain>
    </source>
</reference>
<evidence type="ECO:0000259" key="15">
    <source>
        <dbReference type="PROSITE" id="PS51085"/>
    </source>
</evidence>
<dbReference type="Pfam" id="PF00970">
    <property type="entry name" value="FAD_binding_6"/>
    <property type="match status" value="1"/>
</dbReference>
<accession>A0A239PUE1</accession>
<keyword evidence="18" id="KW-1185">Reference proteome</keyword>
<dbReference type="Pfam" id="PF00175">
    <property type="entry name" value="NAD_binding_1"/>
    <property type="match status" value="1"/>
</dbReference>
<evidence type="ECO:0000256" key="2">
    <source>
        <dbReference type="ARBA" id="ARBA00001974"/>
    </source>
</evidence>
<dbReference type="InterPro" id="IPR039261">
    <property type="entry name" value="FNR_nucleotide-bd"/>
</dbReference>
<evidence type="ECO:0000256" key="12">
    <source>
        <dbReference type="ARBA" id="ARBA00023027"/>
    </source>
</evidence>
<dbReference type="PROSITE" id="PS51384">
    <property type="entry name" value="FAD_FR"/>
    <property type="match status" value="1"/>
</dbReference>
<keyword evidence="9" id="KW-0521">NADP</keyword>
<feature type="domain" description="FAD-binding FR-type" evidence="16">
    <location>
        <begin position="3"/>
        <end position="113"/>
    </location>
</feature>
<dbReference type="PANTHER" id="PTHR30212:SF2">
    <property type="entry name" value="PROTEIN YIIM"/>
    <property type="match status" value="1"/>
</dbReference>
<dbReference type="InterPro" id="IPR008333">
    <property type="entry name" value="Cbr1-like_FAD-bd_dom"/>
</dbReference>
<dbReference type="Proteomes" id="UP000198307">
    <property type="component" value="Unassembled WGS sequence"/>
</dbReference>
<evidence type="ECO:0000256" key="4">
    <source>
        <dbReference type="ARBA" id="ARBA00012229"/>
    </source>
</evidence>
<dbReference type="OrthoDB" id="9786134at2"/>
<evidence type="ECO:0000256" key="8">
    <source>
        <dbReference type="ARBA" id="ARBA00022827"/>
    </source>
</evidence>
<dbReference type="InterPro" id="IPR017938">
    <property type="entry name" value="Riboflavin_synthase-like_b-brl"/>
</dbReference>
<dbReference type="FunFam" id="3.40.50.80:FF:000010">
    <property type="entry name" value="Flavohemoprotein"/>
    <property type="match status" value="1"/>
</dbReference>
<dbReference type="SUPFAM" id="SSF54292">
    <property type="entry name" value="2Fe-2S ferredoxin-like"/>
    <property type="match status" value="1"/>
</dbReference>
<proteinExistence type="inferred from homology"/>
<dbReference type="GO" id="GO:0046872">
    <property type="term" value="F:metal ion binding"/>
    <property type="evidence" value="ECO:0007669"/>
    <property type="project" value="UniProtKB-KW"/>
</dbReference>
<keyword evidence="10" id="KW-0560">Oxidoreductase</keyword>
<dbReference type="SUPFAM" id="SSF63380">
    <property type="entry name" value="Riboflavin synthase domain-like"/>
    <property type="match status" value="1"/>
</dbReference>
<dbReference type="InterPro" id="IPR017927">
    <property type="entry name" value="FAD-bd_FR_type"/>
</dbReference>
<dbReference type="InterPro" id="IPR036010">
    <property type="entry name" value="2Fe-2S_ferredoxin-like_sf"/>
</dbReference>
<dbReference type="PRINTS" id="PR00410">
    <property type="entry name" value="PHEHYDRXLASE"/>
</dbReference>
<dbReference type="InterPro" id="IPR012675">
    <property type="entry name" value="Beta-grasp_dom_sf"/>
</dbReference>
<evidence type="ECO:0000256" key="7">
    <source>
        <dbReference type="ARBA" id="ARBA00022723"/>
    </source>
</evidence>
<gene>
    <name evidence="17" type="ORF">SAMN05444959_10694</name>
</gene>
<dbReference type="SUPFAM" id="SSF52343">
    <property type="entry name" value="Ferredoxin reductase-like, C-terminal NADP-linked domain"/>
    <property type="match status" value="1"/>
</dbReference>
<keyword evidence="5" id="KW-0349">Heme</keyword>
<dbReference type="Gene3D" id="3.10.20.30">
    <property type="match status" value="1"/>
</dbReference>
<keyword evidence="8" id="KW-0274">FAD</keyword>
<dbReference type="AlphaFoldDB" id="A0A239PUE1"/>
<comment type="cofactor">
    <cofactor evidence="2">
        <name>FAD</name>
        <dbReference type="ChEBI" id="CHEBI:57692"/>
    </cofactor>
</comment>
<evidence type="ECO:0000256" key="6">
    <source>
        <dbReference type="ARBA" id="ARBA00022630"/>
    </source>
</evidence>
<evidence type="ECO:0000256" key="13">
    <source>
        <dbReference type="ARBA" id="ARBA00048649"/>
    </source>
</evidence>
<organism evidence="17 18">
    <name type="scientific">Paracoccus seriniphilus</name>
    <dbReference type="NCBI Taxonomy" id="184748"/>
    <lineage>
        <taxon>Bacteria</taxon>
        <taxon>Pseudomonadati</taxon>
        <taxon>Pseudomonadota</taxon>
        <taxon>Alphaproteobacteria</taxon>
        <taxon>Rhodobacterales</taxon>
        <taxon>Paracoccaceae</taxon>
        <taxon>Paracoccus</taxon>
    </lineage>
</organism>
<name>A0A239PUE1_9RHOB</name>
<evidence type="ECO:0000256" key="5">
    <source>
        <dbReference type="ARBA" id="ARBA00022617"/>
    </source>
</evidence>